<evidence type="ECO:0000259" key="1">
    <source>
        <dbReference type="Pfam" id="PF00561"/>
    </source>
</evidence>
<dbReference type="AlphaFoldDB" id="A0A841Q5S5"/>
<sequence>MPYLIVNNTRIYYEEFSNEGPTLLLIHGAAQDTLSWRFNTIFLVELGFHVIAIDLPGHGKSQLAPSGPIDNLEDYAFYTEKFMDTLNIKNYSVMGHSMAGGIGLYMALHKPESISMLVIVDGAAYTSGTYGEDVFELVSINPTDWFEVNFRTICSPTTDIARVEEIAFDVRRCSPEVAFNDIRAYAALDLRDKMKEIKVPLIAIHGEDDWSIPSEIGKKTVEMSSGNFHFELLKNVGHFPHTESPELFNQAFKRVLEKIPVKL</sequence>
<keyword evidence="3" id="KW-1185">Reference proteome</keyword>
<feature type="domain" description="AB hydrolase-1" evidence="1">
    <location>
        <begin position="21"/>
        <end position="122"/>
    </location>
</feature>
<dbReference type="Gene3D" id="3.40.50.1820">
    <property type="entry name" value="alpha/beta hydrolase"/>
    <property type="match status" value="1"/>
</dbReference>
<comment type="caution">
    <text evidence="2">The sequence shown here is derived from an EMBL/GenBank/DDBJ whole genome shotgun (WGS) entry which is preliminary data.</text>
</comment>
<keyword evidence="2" id="KW-0808">Transferase</keyword>
<keyword evidence="2" id="KW-0012">Acyltransferase</keyword>
<dbReference type="InterPro" id="IPR050266">
    <property type="entry name" value="AB_hydrolase_sf"/>
</dbReference>
<dbReference type="InterPro" id="IPR029058">
    <property type="entry name" value="AB_hydrolase_fold"/>
</dbReference>
<organism evidence="2 3">
    <name type="scientific">Salirhabdus euzebyi</name>
    <dbReference type="NCBI Taxonomy" id="394506"/>
    <lineage>
        <taxon>Bacteria</taxon>
        <taxon>Bacillati</taxon>
        <taxon>Bacillota</taxon>
        <taxon>Bacilli</taxon>
        <taxon>Bacillales</taxon>
        <taxon>Bacillaceae</taxon>
        <taxon>Salirhabdus</taxon>
    </lineage>
</organism>
<accession>A0A841Q5S5</accession>
<dbReference type="GO" id="GO:0004742">
    <property type="term" value="F:dihydrolipoyllysine-residue acetyltransferase activity"/>
    <property type="evidence" value="ECO:0007669"/>
    <property type="project" value="UniProtKB-EC"/>
</dbReference>
<dbReference type="EMBL" id="JACHGH010000005">
    <property type="protein sequence ID" value="MBB6453707.1"/>
    <property type="molecule type" value="Genomic_DNA"/>
</dbReference>
<dbReference type="PRINTS" id="PR00111">
    <property type="entry name" value="ABHYDROLASE"/>
</dbReference>
<reference evidence="2 3" key="1">
    <citation type="submission" date="2020-08" db="EMBL/GenBank/DDBJ databases">
        <title>Genomic Encyclopedia of Type Strains, Phase IV (KMG-IV): sequencing the most valuable type-strain genomes for metagenomic binning, comparative biology and taxonomic classification.</title>
        <authorList>
            <person name="Goeker M."/>
        </authorList>
    </citation>
    <scope>NUCLEOTIDE SEQUENCE [LARGE SCALE GENOMIC DNA]</scope>
    <source>
        <strain evidence="2 3">DSM 19612</strain>
    </source>
</reference>
<name>A0A841Q5S5_9BACI</name>
<dbReference type="RefSeq" id="WP_174495947.1">
    <property type="nucleotide sequence ID" value="NZ_CADDWK010000005.1"/>
</dbReference>
<dbReference type="Proteomes" id="UP000581688">
    <property type="component" value="Unassembled WGS sequence"/>
</dbReference>
<dbReference type="InterPro" id="IPR000639">
    <property type="entry name" value="Epox_hydrolase-like"/>
</dbReference>
<evidence type="ECO:0000313" key="2">
    <source>
        <dbReference type="EMBL" id="MBB6453707.1"/>
    </source>
</evidence>
<protein>
    <submittedName>
        <fullName evidence="2">Pyruvate dehydrogenase E2 component (Dihydrolipoamide acetyltransferase)</fullName>
        <ecNumber evidence="2">2.3.1.12</ecNumber>
    </submittedName>
</protein>
<dbReference type="PANTHER" id="PTHR43798">
    <property type="entry name" value="MONOACYLGLYCEROL LIPASE"/>
    <property type="match status" value="1"/>
</dbReference>
<dbReference type="SUPFAM" id="SSF53474">
    <property type="entry name" value="alpha/beta-Hydrolases"/>
    <property type="match status" value="1"/>
</dbReference>
<gene>
    <name evidence="2" type="ORF">HNQ94_002156</name>
</gene>
<dbReference type="PRINTS" id="PR00412">
    <property type="entry name" value="EPOXHYDRLASE"/>
</dbReference>
<keyword evidence="2" id="KW-0670">Pyruvate</keyword>
<evidence type="ECO:0000313" key="3">
    <source>
        <dbReference type="Proteomes" id="UP000581688"/>
    </source>
</evidence>
<dbReference type="Pfam" id="PF00561">
    <property type="entry name" value="Abhydrolase_1"/>
    <property type="match status" value="1"/>
</dbReference>
<proteinExistence type="predicted"/>
<dbReference type="EC" id="2.3.1.12" evidence="2"/>
<dbReference type="InterPro" id="IPR000073">
    <property type="entry name" value="AB_hydrolase_1"/>
</dbReference>